<accession>A0AA41A0I6</accession>
<reference evidence="3 5" key="1">
    <citation type="submission" date="2020-08" db="EMBL/GenBank/DDBJ databases">
        <title>Genomic Encyclopedia of Type Strains, Phase IV (KMG-IV): sequencing the most valuable type-strain genomes for metagenomic binning, comparative biology and taxonomic classification.</title>
        <authorList>
            <person name="Goeker M."/>
        </authorList>
    </citation>
    <scope>NUCLEOTIDE SEQUENCE [LARGE SCALE GENOMIC DNA]</scope>
    <source>
        <strain evidence="3 5">DSM 14562</strain>
    </source>
</reference>
<organism evidence="4 6">
    <name type="scientific">Sphingomonas yabuuchiae</name>
    <dbReference type="NCBI Taxonomy" id="172044"/>
    <lineage>
        <taxon>Bacteria</taxon>
        <taxon>Pseudomonadati</taxon>
        <taxon>Pseudomonadota</taxon>
        <taxon>Alphaproteobacteria</taxon>
        <taxon>Sphingomonadales</taxon>
        <taxon>Sphingomonadaceae</taxon>
        <taxon>Sphingomonas</taxon>
    </lineage>
</organism>
<dbReference type="Gene3D" id="1.10.260.40">
    <property type="entry name" value="lambda repressor-like DNA-binding domains"/>
    <property type="match status" value="1"/>
</dbReference>
<dbReference type="InterPro" id="IPR001387">
    <property type="entry name" value="Cro/C1-type_HTH"/>
</dbReference>
<proteinExistence type="predicted"/>
<sequence>MIGERILLRLSALGKSQSWLARQVGITQPAINGLIRGTSRSSAHLHKIARALLTSPEYLTGEIDDPDENAAPPLPEPQFQPVTFEVMFPSQPALEQMFAGLLLASEGMSTDELAHELSVQLPKALALARSARPSHRAYQPVHREEDSEASHDARSAPLR</sequence>
<evidence type="ECO:0000313" key="3">
    <source>
        <dbReference type="EMBL" id="MBB4609613.1"/>
    </source>
</evidence>
<dbReference type="GO" id="GO:0003677">
    <property type="term" value="F:DNA binding"/>
    <property type="evidence" value="ECO:0007669"/>
    <property type="project" value="InterPro"/>
</dbReference>
<protein>
    <submittedName>
        <fullName evidence="4">Helix-turn-helix transcriptional regulator</fullName>
    </submittedName>
    <submittedName>
        <fullName evidence="3">Transcriptional regulator with XRE-family HTH domain</fullName>
    </submittedName>
</protein>
<feature type="region of interest" description="Disordered" evidence="1">
    <location>
        <begin position="59"/>
        <end position="78"/>
    </location>
</feature>
<feature type="compositionally biased region" description="Basic and acidic residues" evidence="1">
    <location>
        <begin position="141"/>
        <end position="159"/>
    </location>
</feature>
<comment type="caution">
    <text evidence="4">The sequence shown here is derived from an EMBL/GenBank/DDBJ whole genome shotgun (WGS) entry which is preliminary data.</text>
</comment>
<dbReference type="InterPro" id="IPR010982">
    <property type="entry name" value="Lambda_DNA-bd_dom_sf"/>
</dbReference>
<dbReference type="RefSeq" id="WP_184105532.1">
    <property type="nucleotide sequence ID" value="NZ_JACHNX010000006.1"/>
</dbReference>
<gene>
    <name evidence="3" type="ORF">GGQ89_001835</name>
    <name evidence="4" type="ORF">JYA60_06765</name>
</gene>
<feature type="domain" description="HTH cro/C1-type" evidence="2">
    <location>
        <begin position="12"/>
        <end position="59"/>
    </location>
</feature>
<dbReference type="CDD" id="cd00093">
    <property type="entry name" value="HTH_XRE"/>
    <property type="match status" value="1"/>
</dbReference>
<name>A0AA41A0I6_9SPHN</name>
<evidence type="ECO:0000313" key="6">
    <source>
        <dbReference type="Proteomes" id="UP000704529"/>
    </source>
</evidence>
<dbReference type="AlphaFoldDB" id="A0AA41A0I6"/>
<evidence type="ECO:0000259" key="2">
    <source>
        <dbReference type="PROSITE" id="PS50943"/>
    </source>
</evidence>
<evidence type="ECO:0000313" key="4">
    <source>
        <dbReference type="EMBL" id="MBN3557926.1"/>
    </source>
</evidence>
<reference evidence="4" key="2">
    <citation type="submission" date="2021-01" db="EMBL/GenBank/DDBJ databases">
        <title>Genome Sequencing of Type Strains.</title>
        <authorList>
            <person name="Lemaire J.F."/>
            <person name="Inderbitzin P."/>
            <person name="Collins S.B."/>
            <person name="Wespe N."/>
            <person name="Knight-Connoni V."/>
        </authorList>
    </citation>
    <scope>NUCLEOTIDE SEQUENCE</scope>
    <source>
        <strain evidence="4">DSM 14562</strain>
    </source>
</reference>
<dbReference type="Pfam" id="PF01381">
    <property type="entry name" value="HTH_3"/>
    <property type="match status" value="1"/>
</dbReference>
<dbReference type="Proteomes" id="UP000704529">
    <property type="component" value="Unassembled WGS sequence"/>
</dbReference>
<evidence type="ECO:0000313" key="5">
    <source>
        <dbReference type="Proteomes" id="UP000584663"/>
    </source>
</evidence>
<keyword evidence="5" id="KW-1185">Reference proteome</keyword>
<dbReference type="Proteomes" id="UP000584663">
    <property type="component" value="Unassembled WGS sequence"/>
</dbReference>
<dbReference type="PROSITE" id="PS50943">
    <property type="entry name" value="HTH_CROC1"/>
    <property type="match status" value="1"/>
</dbReference>
<dbReference type="EMBL" id="JAFHKU010000123">
    <property type="protein sequence ID" value="MBN3557926.1"/>
    <property type="molecule type" value="Genomic_DNA"/>
</dbReference>
<feature type="region of interest" description="Disordered" evidence="1">
    <location>
        <begin position="130"/>
        <end position="159"/>
    </location>
</feature>
<dbReference type="SMART" id="SM00530">
    <property type="entry name" value="HTH_XRE"/>
    <property type="match status" value="1"/>
</dbReference>
<dbReference type="SUPFAM" id="SSF47413">
    <property type="entry name" value="lambda repressor-like DNA-binding domains"/>
    <property type="match status" value="1"/>
</dbReference>
<evidence type="ECO:0000256" key="1">
    <source>
        <dbReference type="SAM" id="MobiDB-lite"/>
    </source>
</evidence>
<dbReference type="EMBL" id="JACHNX010000006">
    <property type="protein sequence ID" value="MBB4609613.1"/>
    <property type="molecule type" value="Genomic_DNA"/>
</dbReference>